<feature type="signal peptide" evidence="1">
    <location>
        <begin position="1"/>
        <end position="21"/>
    </location>
</feature>
<evidence type="ECO:0000256" key="1">
    <source>
        <dbReference type="SAM" id="SignalP"/>
    </source>
</evidence>
<dbReference type="Proteomes" id="UP000812270">
    <property type="component" value="Unassembled WGS sequence"/>
</dbReference>
<dbReference type="RefSeq" id="WP_217789304.1">
    <property type="nucleotide sequence ID" value="NZ_JAHSPG010000001.1"/>
</dbReference>
<proteinExistence type="predicted"/>
<comment type="caution">
    <text evidence="2">The sequence shown here is derived from an EMBL/GenBank/DDBJ whole genome shotgun (WGS) entry which is preliminary data.</text>
</comment>
<keyword evidence="1" id="KW-0732">Signal</keyword>
<keyword evidence="2" id="KW-0645">Protease</keyword>
<organism evidence="2 3">
    <name type="scientific">Pinibacter aurantiacus</name>
    <dbReference type="NCBI Taxonomy" id="2851599"/>
    <lineage>
        <taxon>Bacteria</taxon>
        <taxon>Pseudomonadati</taxon>
        <taxon>Bacteroidota</taxon>
        <taxon>Chitinophagia</taxon>
        <taxon>Chitinophagales</taxon>
        <taxon>Chitinophagaceae</taxon>
        <taxon>Pinibacter</taxon>
    </lineage>
</organism>
<name>A0A9E2W2G2_9BACT</name>
<gene>
    <name evidence="2" type="ORF">KTO63_01275</name>
</gene>
<dbReference type="AlphaFoldDB" id="A0A9E2W2G2"/>
<evidence type="ECO:0000313" key="3">
    <source>
        <dbReference type="Proteomes" id="UP000812270"/>
    </source>
</evidence>
<dbReference type="Pfam" id="PF13620">
    <property type="entry name" value="CarboxypepD_reg"/>
    <property type="match status" value="1"/>
</dbReference>
<reference evidence="2" key="1">
    <citation type="submission" date="2021-06" db="EMBL/GenBank/DDBJ databases">
        <authorList>
            <person name="Huq M.A."/>
        </authorList>
    </citation>
    <scope>NUCLEOTIDE SEQUENCE</scope>
    <source>
        <strain evidence="2">MAH-26</strain>
    </source>
</reference>
<feature type="chain" id="PRO_5038943077" evidence="1">
    <location>
        <begin position="22"/>
        <end position="119"/>
    </location>
</feature>
<evidence type="ECO:0000313" key="2">
    <source>
        <dbReference type="EMBL" id="MBV4355759.1"/>
    </source>
</evidence>
<keyword evidence="2" id="KW-0378">Hydrolase</keyword>
<keyword evidence="2" id="KW-0121">Carboxypeptidase</keyword>
<dbReference type="GO" id="GO:0004180">
    <property type="term" value="F:carboxypeptidase activity"/>
    <property type="evidence" value="ECO:0007669"/>
    <property type="project" value="UniProtKB-KW"/>
</dbReference>
<dbReference type="EMBL" id="JAHSPG010000001">
    <property type="protein sequence ID" value="MBV4355759.1"/>
    <property type="molecule type" value="Genomic_DNA"/>
</dbReference>
<sequence>MRALLTGMFLSGLTVFGFAKANTQCNGTVEDKITGQPVEGAVVILKNKADNHVFKTITAANGKFIFPSIKAGSYETIVNFLDYNKKQKDIVVKSGAENKLDLKVSLSANAEIKEISPVK</sequence>
<keyword evidence="3" id="KW-1185">Reference proteome</keyword>
<protein>
    <submittedName>
        <fullName evidence="2">Carboxypeptidase-like regulatory domain-containing protein</fullName>
    </submittedName>
</protein>
<accession>A0A9E2W2G2</accession>